<dbReference type="InterPro" id="IPR027417">
    <property type="entry name" value="P-loop_NTPase"/>
</dbReference>
<dbReference type="Gene3D" id="3.30.63.10">
    <property type="entry name" value="Guanylate Kinase phosphate binding domain"/>
    <property type="match status" value="1"/>
</dbReference>
<evidence type="ECO:0000256" key="11">
    <source>
        <dbReference type="HAMAP-Rule" id="MF_00328"/>
    </source>
</evidence>
<evidence type="ECO:0000313" key="13">
    <source>
        <dbReference type="EMBL" id="OKL49114.1"/>
    </source>
</evidence>
<feature type="binding site" evidence="11">
    <location>
        <begin position="11"/>
        <end position="18"/>
    </location>
    <ligand>
        <name>ATP</name>
        <dbReference type="ChEBI" id="CHEBI:30616"/>
    </ligand>
</feature>
<dbReference type="OrthoDB" id="9808150at2"/>
<proteinExistence type="inferred from homology"/>
<evidence type="ECO:0000256" key="1">
    <source>
        <dbReference type="ARBA" id="ARBA00003531"/>
    </source>
</evidence>
<feature type="domain" description="Guanylate kinase-like" evidence="12">
    <location>
        <begin position="4"/>
        <end position="183"/>
    </location>
</feature>
<dbReference type="InterPro" id="IPR008144">
    <property type="entry name" value="Guanylate_kin-like_dom"/>
</dbReference>
<comment type="caution">
    <text evidence="13">The sequence shown here is derived from an EMBL/GenBank/DDBJ whole genome shotgun (WGS) entry which is preliminary data.</text>
</comment>
<evidence type="ECO:0000256" key="6">
    <source>
        <dbReference type="ARBA" id="ARBA00022741"/>
    </source>
</evidence>
<dbReference type="InterPro" id="IPR017665">
    <property type="entry name" value="Guanylate_kinase"/>
</dbReference>
<keyword evidence="14" id="KW-1185">Reference proteome</keyword>
<name>A0A1Q5PNI0_9ACTO</name>
<dbReference type="InterPro" id="IPR008145">
    <property type="entry name" value="GK/Ca_channel_bsu"/>
</dbReference>
<comment type="catalytic activity">
    <reaction evidence="10 11">
        <text>GMP + ATP = GDP + ADP</text>
        <dbReference type="Rhea" id="RHEA:20780"/>
        <dbReference type="ChEBI" id="CHEBI:30616"/>
        <dbReference type="ChEBI" id="CHEBI:58115"/>
        <dbReference type="ChEBI" id="CHEBI:58189"/>
        <dbReference type="ChEBI" id="CHEBI:456216"/>
        <dbReference type="EC" id="2.7.4.8"/>
    </reaction>
</comment>
<comment type="function">
    <text evidence="1 11">Essential for recycling GMP and indirectly, cGMP.</text>
</comment>
<dbReference type="AlphaFoldDB" id="A0A1Q5PNI0"/>
<keyword evidence="5 11" id="KW-0808">Transferase</keyword>
<keyword evidence="6 11" id="KW-0547">Nucleotide-binding</keyword>
<sequence>MRLGQVTVVAGPTAVGKGTVLTRLRELYPELVYSVSATTRNPRPGEEDGVHYHFVTREDFEKMIADGQMLEWAEVHGLNLYGTMRQPVADAVAKGQQVIVEVDLAGARQIRQSMPEAKQVFIAPPSFEVLRERLVGRGTESPEEQERRLQTAREELAAQCEFDVVITNDTVEKCVADLAQVMGLA</sequence>
<evidence type="ECO:0000256" key="8">
    <source>
        <dbReference type="ARBA" id="ARBA00022840"/>
    </source>
</evidence>
<dbReference type="PANTHER" id="PTHR23117">
    <property type="entry name" value="GUANYLATE KINASE-RELATED"/>
    <property type="match status" value="1"/>
</dbReference>
<dbReference type="GO" id="GO:0005524">
    <property type="term" value="F:ATP binding"/>
    <property type="evidence" value="ECO:0007669"/>
    <property type="project" value="UniProtKB-UniRule"/>
</dbReference>
<dbReference type="EC" id="2.7.4.8" evidence="3 11"/>
<dbReference type="Gene3D" id="3.40.50.300">
    <property type="entry name" value="P-loop containing nucleotide triphosphate hydrolases"/>
    <property type="match status" value="1"/>
</dbReference>
<dbReference type="InterPro" id="IPR020590">
    <property type="entry name" value="Guanylate_kinase_CS"/>
</dbReference>
<comment type="subcellular location">
    <subcellularLocation>
        <location evidence="11">Cytoplasm</location>
    </subcellularLocation>
</comment>
<evidence type="ECO:0000256" key="10">
    <source>
        <dbReference type="ARBA" id="ARBA00048594"/>
    </source>
</evidence>
<evidence type="ECO:0000256" key="2">
    <source>
        <dbReference type="ARBA" id="ARBA00005790"/>
    </source>
</evidence>
<evidence type="ECO:0000256" key="4">
    <source>
        <dbReference type="ARBA" id="ARBA00016296"/>
    </source>
</evidence>
<dbReference type="GO" id="GO:0004385">
    <property type="term" value="F:GMP kinase activity"/>
    <property type="evidence" value="ECO:0007669"/>
    <property type="project" value="UniProtKB-UniRule"/>
</dbReference>
<evidence type="ECO:0000256" key="7">
    <source>
        <dbReference type="ARBA" id="ARBA00022777"/>
    </source>
</evidence>
<evidence type="ECO:0000313" key="14">
    <source>
        <dbReference type="Proteomes" id="UP000186785"/>
    </source>
</evidence>
<evidence type="ECO:0000256" key="3">
    <source>
        <dbReference type="ARBA" id="ARBA00012961"/>
    </source>
</evidence>
<evidence type="ECO:0000259" key="12">
    <source>
        <dbReference type="PROSITE" id="PS50052"/>
    </source>
</evidence>
<dbReference type="STRING" id="1921764.BSR28_04150"/>
<reference evidence="13 14" key="1">
    <citation type="submission" date="2016-11" db="EMBL/GenBank/DDBJ databases">
        <title>Actinomyces gypaetusis sp. nov. isolated from the vulture Gypaetus barbatus in Qinghai Tibet Plateau China.</title>
        <authorList>
            <person name="Meng X."/>
        </authorList>
    </citation>
    <scope>NUCLEOTIDE SEQUENCE [LARGE SCALE GENOMIC DNA]</scope>
    <source>
        <strain evidence="13 14">VUL4_2</strain>
    </source>
</reference>
<dbReference type="GO" id="GO:0005829">
    <property type="term" value="C:cytosol"/>
    <property type="evidence" value="ECO:0007669"/>
    <property type="project" value="TreeGrafter"/>
</dbReference>
<comment type="similarity">
    <text evidence="2 11">Belongs to the guanylate kinase family.</text>
</comment>
<dbReference type="EMBL" id="MQSV01000002">
    <property type="protein sequence ID" value="OKL49114.1"/>
    <property type="molecule type" value="Genomic_DNA"/>
</dbReference>
<keyword evidence="7 11" id="KW-0418">Kinase</keyword>
<keyword evidence="11" id="KW-0963">Cytoplasm</keyword>
<dbReference type="SMART" id="SM00072">
    <property type="entry name" value="GuKc"/>
    <property type="match status" value="1"/>
</dbReference>
<dbReference type="PANTHER" id="PTHR23117:SF13">
    <property type="entry name" value="GUANYLATE KINASE"/>
    <property type="match status" value="1"/>
</dbReference>
<organism evidence="13 14">
    <name type="scientific">Boudabousia liubingyangii</name>
    <dbReference type="NCBI Taxonomy" id="1921764"/>
    <lineage>
        <taxon>Bacteria</taxon>
        <taxon>Bacillati</taxon>
        <taxon>Actinomycetota</taxon>
        <taxon>Actinomycetes</taxon>
        <taxon>Actinomycetales</taxon>
        <taxon>Actinomycetaceae</taxon>
        <taxon>Boudabousia</taxon>
    </lineage>
</organism>
<evidence type="ECO:0000256" key="9">
    <source>
        <dbReference type="ARBA" id="ARBA00030128"/>
    </source>
</evidence>
<dbReference type="SUPFAM" id="SSF52540">
    <property type="entry name" value="P-loop containing nucleoside triphosphate hydrolases"/>
    <property type="match status" value="1"/>
</dbReference>
<keyword evidence="8 11" id="KW-0067">ATP-binding</keyword>
<gene>
    <name evidence="11" type="primary">gmk</name>
    <name evidence="13" type="ORF">BSR29_04585</name>
</gene>
<dbReference type="Proteomes" id="UP000186785">
    <property type="component" value="Unassembled WGS sequence"/>
</dbReference>
<dbReference type="Pfam" id="PF00625">
    <property type="entry name" value="Guanylate_kin"/>
    <property type="match status" value="1"/>
</dbReference>
<protein>
    <recommendedName>
        <fullName evidence="4 11">Guanylate kinase</fullName>
        <ecNumber evidence="3 11">2.7.4.8</ecNumber>
    </recommendedName>
    <alternativeName>
        <fullName evidence="9 11">GMP kinase</fullName>
    </alternativeName>
</protein>
<dbReference type="PROSITE" id="PS00856">
    <property type="entry name" value="GUANYLATE_KINASE_1"/>
    <property type="match status" value="1"/>
</dbReference>
<dbReference type="NCBIfam" id="TIGR03263">
    <property type="entry name" value="guanyl_kin"/>
    <property type="match status" value="1"/>
</dbReference>
<dbReference type="RefSeq" id="WP_073709102.1">
    <property type="nucleotide sequence ID" value="NZ_MQSV01000002.1"/>
</dbReference>
<dbReference type="FunFam" id="3.30.63.10:FF:000002">
    <property type="entry name" value="Guanylate kinase 1"/>
    <property type="match status" value="1"/>
</dbReference>
<dbReference type="HAMAP" id="MF_00328">
    <property type="entry name" value="Guanylate_kinase"/>
    <property type="match status" value="1"/>
</dbReference>
<dbReference type="CDD" id="cd00071">
    <property type="entry name" value="GMPK"/>
    <property type="match status" value="1"/>
</dbReference>
<evidence type="ECO:0000256" key="5">
    <source>
        <dbReference type="ARBA" id="ARBA00022679"/>
    </source>
</evidence>
<dbReference type="PROSITE" id="PS50052">
    <property type="entry name" value="GUANYLATE_KINASE_2"/>
    <property type="match status" value="1"/>
</dbReference>
<accession>A0A1Q5PNI0</accession>